<evidence type="ECO:0000256" key="1">
    <source>
        <dbReference type="SAM" id="MobiDB-lite"/>
    </source>
</evidence>
<organism evidence="2 3">
    <name type="scientific">Vanrija pseudolonga</name>
    <dbReference type="NCBI Taxonomy" id="143232"/>
    <lineage>
        <taxon>Eukaryota</taxon>
        <taxon>Fungi</taxon>
        <taxon>Dikarya</taxon>
        <taxon>Basidiomycota</taxon>
        <taxon>Agaricomycotina</taxon>
        <taxon>Tremellomycetes</taxon>
        <taxon>Trichosporonales</taxon>
        <taxon>Trichosporonaceae</taxon>
        <taxon>Vanrija</taxon>
    </lineage>
</organism>
<name>A0AAF0Y3U5_9TREE</name>
<proteinExistence type="predicted"/>
<sequence length="316" mass="34734">MYIMQPVFASCPPIFAFTGHLATRTRCHSRSRPAHALTLASRNAHIASSGCLTFAAGLLVSTLVAHTLPSRTPTTVTPSLTTSGTMSASAIATIISQNPEFVTRCIAALNTAEHYLSPLYRPDPLNDRHRHSHDIQAMHEHAAVLNSFVQMASARIHKFALQQQLDNIINGTVRARSVTFAAKLPRNKGIASEEMLQDRRAQFDAIAERHENDVANGLGHRLVDIHLERNVRAVVALLVELAELIDATKPSIAQPAPLDEWVNAPKVTAPLVPKRYNRLTDEQVANFGEPKVPRCEPRALHRQPAHRDLRTAAATQ</sequence>
<evidence type="ECO:0000313" key="2">
    <source>
        <dbReference type="EMBL" id="WOO78932.1"/>
    </source>
</evidence>
<feature type="compositionally biased region" description="Basic and acidic residues" evidence="1">
    <location>
        <begin position="291"/>
        <end position="310"/>
    </location>
</feature>
<dbReference type="GeneID" id="87805718"/>
<dbReference type="AlphaFoldDB" id="A0AAF0Y3U5"/>
<protein>
    <submittedName>
        <fullName evidence="2">Uncharacterized protein</fullName>
    </submittedName>
</protein>
<dbReference type="EMBL" id="CP086715">
    <property type="protein sequence ID" value="WOO78932.1"/>
    <property type="molecule type" value="Genomic_DNA"/>
</dbReference>
<accession>A0AAF0Y3U5</accession>
<dbReference type="RefSeq" id="XP_062624964.1">
    <property type="nucleotide sequence ID" value="XM_062768980.1"/>
</dbReference>
<reference evidence="2" key="1">
    <citation type="submission" date="2023-10" db="EMBL/GenBank/DDBJ databases">
        <authorList>
            <person name="Noh H."/>
        </authorList>
    </citation>
    <scope>NUCLEOTIDE SEQUENCE</scope>
    <source>
        <strain evidence="2">DUCC4014</strain>
    </source>
</reference>
<keyword evidence="3" id="KW-1185">Reference proteome</keyword>
<feature type="region of interest" description="Disordered" evidence="1">
    <location>
        <begin position="285"/>
        <end position="316"/>
    </location>
</feature>
<evidence type="ECO:0000313" key="3">
    <source>
        <dbReference type="Proteomes" id="UP000827549"/>
    </source>
</evidence>
<gene>
    <name evidence="2" type="ORF">LOC62_02G002470</name>
</gene>
<dbReference type="Proteomes" id="UP000827549">
    <property type="component" value="Chromosome 2"/>
</dbReference>